<protein>
    <submittedName>
        <fullName evidence="2">S-layer family protein</fullName>
    </submittedName>
</protein>
<dbReference type="Gene3D" id="2.160.20.10">
    <property type="entry name" value="Single-stranded right-handed beta-helix, Pectin lyase-like"/>
    <property type="match status" value="3"/>
</dbReference>
<gene>
    <name evidence="2" type="ORF">DP114_20490</name>
</gene>
<proteinExistence type="predicted"/>
<organism evidence="2 3">
    <name type="scientific">Brasilonema sennae CENA114</name>
    <dbReference type="NCBI Taxonomy" id="415709"/>
    <lineage>
        <taxon>Bacteria</taxon>
        <taxon>Bacillati</taxon>
        <taxon>Cyanobacteriota</taxon>
        <taxon>Cyanophyceae</taxon>
        <taxon>Nostocales</taxon>
        <taxon>Scytonemataceae</taxon>
        <taxon>Brasilonema</taxon>
        <taxon>Bromeliae group (in: Brasilonema)</taxon>
    </lineage>
</organism>
<dbReference type="Proteomes" id="UP000503129">
    <property type="component" value="Chromosome"/>
</dbReference>
<evidence type="ECO:0000313" key="3">
    <source>
        <dbReference type="Proteomes" id="UP000503129"/>
    </source>
</evidence>
<dbReference type="InterPro" id="IPR012334">
    <property type="entry name" value="Pectin_lyas_fold"/>
</dbReference>
<reference evidence="2 3" key="1">
    <citation type="submission" date="2018-06" db="EMBL/GenBank/DDBJ databases">
        <title>Comparative genomics of Brasilonema spp. strains.</title>
        <authorList>
            <person name="Alvarenga D.O."/>
            <person name="Fiore M.F."/>
            <person name="Varani A.M."/>
        </authorList>
    </citation>
    <scope>NUCLEOTIDE SEQUENCE [LARGE SCALE GENOMIC DNA]</scope>
    <source>
        <strain evidence="2 3">CENA114</strain>
    </source>
</reference>
<name>A0A856ML82_9CYAN</name>
<dbReference type="NCBIfam" id="TIGR01901">
    <property type="entry name" value="adhes_NPXG"/>
    <property type="match status" value="1"/>
</dbReference>
<feature type="domain" description="Filamentous haemagglutinin FhaB/tRNA nuclease CdiA-like TPS" evidence="1">
    <location>
        <begin position="51"/>
        <end position="162"/>
    </location>
</feature>
<dbReference type="EMBL" id="CP030118">
    <property type="protein sequence ID" value="QDL09947.1"/>
    <property type="molecule type" value="Genomic_DNA"/>
</dbReference>
<dbReference type="AlphaFoldDB" id="A0A856ML82"/>
<accession>A0A856ML82</accession>
<dbReference type="SMART" id="SM00912">
    <property type="entry name" value="Haemagg_act"/>
    <property type="match status" value="1"/>
</dbReference>
<dbReference type="KEGG" id="bsen:DP114_20490"/>
<dbReference type="Pfam" id="PF05860">
    <property type="entry name" value="TPS"/>
    <property type="match status" value="1"/>
</dbReference>
<sequence length="1029" mass="104714">MLGNCCFLGGAMSFRNTRWFLGIAVGGAFGAAVSLTFALAANSASAQITPDATLPNNSTVTINGNTFNIDGGTIAGRNLFHSFQQFSVPTLNTASFNNAVNIQNIFSRVTGTSVSNIDGIIKALGTANLFLINPNGIIFGPNASLNVGGSFVGTTANAIQFGNQGFWSATNPNNPALLTVNPSALFFNQIAAAARIENNSVADAGLNPSSSFTARGLRVPDGRSLLLVGGDIKMDGGRLSAFGGRVELGGLRSAGTVGLNGDGNNLSLSFPNSVERSDVSLSNGAQVNVPAGGGGSIAVNARNLEMTGSSELLAGIGTGLDSSNSKAGNISVNATGAINLNNSFIENVVLQQANGQGGDVNISASSLRLEGGAQVFTGTFGAGKGGNLSVDAQDVQLIGTSADGQFGSGLFAQAGSNSTGNAGDLTLKTNTLLVRDGAQVFTGTFGAGKGGNLSVDAQDVQIIGTSADARYSSSLQVSTGQNSTGNAGDLTIKTNTLLVRDGAGVITRTLGEGNTGNITITANTTSLDGAKSAVSNTSGVSLAPIVSVKLDEQNRRVVTVESPQQTVFPNARGNSGYINITTESLSVTNGARLDTSTSAQGKAGNISVNTRNAKFSGTDTNGTTSGAFSTVQKGASGNGGVININTADKLTVDNGAQLVASTFGNGNAGEVRIVGKEVVFNGVSGSTPSGAFSAVASNGVGNGGNINVRTGSLSVTNGAQLSAAVEAGASGNGGNLTIATKRLNIVNEAEGTVSNLGSGNAGNLEVKADFIDLNNQGKLTANSRTGFGGNTELNVKDILLMRRDSLISNTSGTPQEGGNEGNLTLRTKFLVAPPNENNDIITNAFTGEGGNINIVATGRIYGFVVPSRLDFEKLSPANRDPRQLPTNDIVASSRSNLNIFTFLDPSNGLVSLPAYVFDPSNQIVQGCAAFDQPNASDFKVTGRGGLPPSPDEPLSSDAVWEDTRLRAIAKQRLDSKTTATKPKSESDTVEIIPATGWVFNGKGEVTLVSQTPNATVENLAGSSQSCRLR</sequence>
<dbReference type="InterPro" id="IPR008638">
    <property type="entry name" value="FhaB/CdiA-like_TPS"/>
</dbReference>
<dbReference type="SUPFAM" id="SSF51126">
    <property type="entry name" value="Pectin lyase-like"/>
    <property type="match status" value="1"/>
</dbReference>
<keyword evidence="3" id="KW-1185">Reference proteome</keyword>
<evidence type="ECO:0000259" key="1">
    <source>
        <dbReference type="SMART" id="SM00912"/>
    </source>
</evidence>
<dbReference type="InterPro" id="IPR011050">
    <property type="entry name" value="Pectin_lyase_fold/virulence"/>
</dbReference>
<evidence type="ECO:0000313" key="2">
    <source>
        <dbReference type="EMBL" id="QDL09947.1"/>
    </source>
</evidence>